<feature type="transmembrane region" description="Helical" evidence="2">
    <location>
        <begin position="56"/>
        <end position="76"/>
    </location>
</feature>
<evidence type="ECO:0000313" key="3">
    <source>
        <dbReference type="EMBL" id="GAB91025.1"/>
    </source>
</evidence>
<evidence type="ECO:0000256" key="1">
    <source>
        <dbReference type="SAM" id="MobiDB-lite"/>
    </source>
</evidence>
<feature type="transmembrane region" description="Helical" evidence="2">
    <location>
        <begin position="109"/>
        <end position="128"/>
    </location>
</feature>
<dbReference type="STRING" id="1108045.GORHZ_121_00180"/>
<protein>
    <submittedName>
        <fullName evidence="3">Uncharacterized protein</fullName>
    </submittedName>
</protein>
<name>K6VVU4_9ACTN</name>
<gene>
    <name evidence="3" type="ORF">GORHZ_121_00180</name>
</gene>
<accession>K6VVU4</accession>
<keyword evidence="2" id="KW-1133">Transmembrane helix</keyword>
<keyword evidence="2" id="KW-0812">Transmembrane</keyword>
<keyword evidence="4" id="KW-1185">Reference proteome</keyword>
<feature type="compositionally biased region" description="Polar residues" evidence="1">
    <location>
        <begin position="347"/>
        <end position="364"/>
    </location>
</feature>
<comment type="caution">
    <text evidence="3">The sequence shown here is derived from an EMBL/GenBank/DDBJ whole genome shotgun (WGS) entry which is preliminary data.</text>
</comment>
<keyword evidence="2" id="KW-0472">Membrane</keyword>
<dbReference type="Proteomes" id="UP000008363">
    <property type="component" value="Unassembled WGS sequence"/>
</dbReference>
<feature type="region of interest" description="Disordered" evidence="1">
    <location>
        <begin position="342"/>
        <end position="364"/>
    </location>
</feature>
<sequence length="364" mass="38431">MVGPVTGGQSGEPTQQHEDVRDLLGMRQPGAWFVLGGFLAATWIAIVSTFSGVSAIWPVIVGGLALSAAAVAIIVVPGDPLPPWPTVALTASGPLACVCAVSVSPAEWATSVLMVWTHAGAVGVYCFMIVRGRRVAPWIGLAVEAVVFGVWGHATGQSPLGTAVSVVAIDAAPLIMATLFSFTLRPAAKEVFELRAQTITQVGRLSAESAAAEERASQVRTLDHLARPMLERIASGEELTTEERRECALLEAHLRDRLRAPLMSTLDLDEPAYRARTHGVEVVFIDDSRPDVTVADAEAQIDPRVAEAVSGLATTVLDGADEGQIYVRVSSPDRPIAASVLHRRADGSSTRSEIDQSGSVQSFS</sequence>
<feature type="transmembrane region" description="Helical" evidence="2">
    <location>
        <begin position="160"/>
        <end position="182"/>
    </location>
</feature>
<feature type="transmembrane region" description="Helical" evidence="2">
    <location>
        <begin position="135"/>
        <end position="154"/>
    </location>
</feature>
<proteinExistence type="predicted"/>
<dbReference type="EMBL" id="BAHC01000121">
    <property type="protein sequence ID" value="GAB91025.1"/>
    <property type="molecule type" value="Genomic_DNA"/>
</dbReference>
<organism evidence="3 4">
    <name type="scientific">Gordonia rhizosphera NBRC 16068</name>
    <dbReference type="NCBI Taxonomy" id="1108045"/>
    <lineage>
        <taxon>Bacteria</taxon>
        <taxon>Bacillati</taxon>
        <taxon>Actinomycetota</taxon>
        <taxon>Actinomycetes</taxon>
        <taxon>Mycobacteriales</taxon>
        <taxon>Gordoniaceae</taxon>
        <taxon>Gordonia</taxon>
    </lineage>
</organism>
<feature type="transmembrane region" description="Helical" evidence="2">
    <location>
        <begin position="31"/>
        <end position="50"/>
    </location>
</feature>
<evidence type="ECO:0000313" key="4">
    <source>
        <dbReference type="Proteomes" id="UP000008363"/>
    </source>
</evidence>
<dbReference type="AlphaFoldDB" id="K6VVU4"/>
<evidence type="ECO:0000256" key="2">
    <source>
        <dbReference type="SAM" id="Phobius"/>
    </source>
</evidence>
<dbReference type="eggNOG" id="COG3850">
    <property type="taxonomic scope" value="Bacteria"/>
</dbReference>
<reference evidence="3 4" key="1">
    <citation type="submission" date="2012-08" db="EMBL/GenBank/DDBJ databases">
        <title>Whole genome shotgun sequence of Gordonia rhizosphera NBRC 16068.</title>
        <authorList>
            <person name="Takarada H."/>
            <person name="Isaki S."/>
            <person name="Hosoyama A."/>
            <person name="Tsuchikane K."/>
            <person name="Katsumata H."/>
            <person name="Baba S."/>
            <person name="Ohji S."/>
            <person name="Yamazaki S."/>
            <person name="Fujita N."/>
        </authorList>
    </citation>
    <scope>NUCLEOTIDE SEQUENCE [LARGE SCALE GENOMIC DNA]</scope>
    <source>
        <strain evidence="3 4">NBRC 16068</strain>
    </source>
</reference>